<proteinExistence type="predicted"/>
<organism evidence="1 2">
    <name type="scientific">Sulfurovum indicum</name>
    <dbReference type="NCBI Taxonomy" id="2779528"/>
    <lineage>
        <taxon>Bacteria</taxon>
        <taxon>Pseudomonadati</taxon>
        <taxon>Campylobacterota</taxon>
        <taxon>Epsilonproteobacteria</taxon>
        <taxon>Campylobacterales</taxon>
        <taxon>Sulfurovaceae</taxon>
        <taxon>Sulfurovum</taxon>
    </lineage>
</organism>
<evidence type="ECO:0008006" key="3">
    <source>
        <dbReference type="Google" id="ProtNLM"/>
    </source>
</evidence>
<dbReference type="KEGG" id="sinu:IMZ28_04590"/>
<evidence type="ECO:0000313" key="2">
    <source>
        <dbReference type="Proteomes" id="UP000595074"/>
    </source>
</evidence>
<evidence type="ECO:0000313" key="1">
    <source>
        <dbReference type="EMBL" id="QOR62753.1"/>
    </source>
</evidence>
<gene>
    <name evidence="1" type="ORF">IMZ28_04590</name>
</gene>
<accession>A0A7M1S5Q1</accession>
<sequence>MFKWLRRNLMKMFREFLVYHHSSLEFRAKLLTLMVSSDGEMCECEKQKLKEIAHEIYHDEEERAELLIDTVKEYHNKIITKNGLDFEHLVQLVNKEVHEVKRFCEKIDIEMLMKLHECTDEEDTDGRLFQLRIIEFLQGLKDECKV</sequence>
<keyword evidence="2" id="KW-1185">Reference proteome</keyword>
<name>A0A7M1S5Q1_9BACT</name>
<dbReference type="RefSeq" id="WP_197549572.1">
    <property type="nucleotide sequence ID" value="NZ_CP063164.1"/>
</dbReference>
<dbReference type="Proteomes" id="UP000595074">
    <property type="component" value="Chromosome"/>
</dbReference>
<protein>
    <recommendedName>
        <fullName evidence="3">Co-chaperone DjlA N-terminal domain-containing protein</fullName>
    </recommendedName>
</protein>
<dbReference type="EMBL" id="CP063164">
    <property type="protein sequence ID" value="QOR62753.1"/>
    <property type="molecule type" value="Genomic_DNA"/>
</dbReference>
<dbReference type="AlphaFoldDB" id="A0A7M1S5Q1"/>
<reference evidence="1 2" key="1">
    <citation type="submission" date="2020-10" db="EMBL/GenBank/DDBJ databases">
        <title>The genome of sulfurovum sp.</title>
        <authorList>
            <person name="Xie S."/>
            <person name="Shao Z."/>
            <person name="Jiang L."/>
        </authorList>
    </citation>
    <scope>NUCLEOTIDE SEQUENCE [LARGE SCALE GENOMIC DNA]</scope>
    <source>
        <strain evidence="1 2">ST-419</strain>
    </source>
</reference>